<feature type="region of interest" description="Disordered" evidence="1">
    <location>
        <begin position="13"/>
        <end position="35"/>
    </location>
</feature>
<keyword evidence="3" id="KW-1185">Reference proteome</keyword>
<feature type="compositionally biased region" description="Basic and acidic residues" evidence="1">
    <location>
        <begin position="74"/>
        <end position="89"/>
    </location>
</feature>
<gene>
    <name evidence="2" type="ORF">ASPBRDRAFT_675631</name>
</gene>
<dbReference type="GeneID" id="93581409"/>
<dbReference type="OrthoDB" id="10505151at2759"/>
<evidence type="ECO:0000313" key="2">
    <source>
        <dbReference type="EMBL" id="OJJ70909.1"/>
    </source>
</evidence>
<proteinExistence type="predicted"/>
<dbReference type="Proteomes" id="UP000184499">
    <property type="component" value="Unassembled WGS sequence"/>
</dbReference>
<feature type="region of interest" description="Disordered" evidence="1">
    <location>
        <begin position="74"/>
        <end position="101"/>
    </location>
</feature>
<organism evidence="2 3">
    <name type="scientific">Aspergillus brasiliensis (strain CBS 101740 / IMI 381727 / IBT 21946)</name>
    <dbReference type="NCBI Taxonomy" id="767769"/>
    <lineage>
        <taxon>Eukaryota</taxon>
        <taxon>Fungi</taxon>
        <taxon>Dikarya</taxon>
        <taxon>Ascomycota</taxon>
        <taxon>Pezizomycotina</taxon>
        <taxon>Eurotiomycetes</taxon>
        <taxon>Eurotiomycetidae</taxon>
        <taxon>Eurotiales</taxon>
        <taxon>Aspergillaceae</taxon>
        <taxon>Aspergillus</taxon>
        <taxon>Aspergillus subgen. Circumdati</taxon>
    </lineage>
</organism>
<dbReference type="RefSeq" id="XP_067478157.1">
    <property type="nucleotide sequence ID" value="XM_067628921.1"/>
</dbReference>
<dbReference type="AlphaFoldDB" id="A0A1L9UGU4"/>
<dbReference type="EMBL" id="KV878685">
    <property type="protein sequence ID" value="OJJ70909.1"/>
    <property type="molecule type" value="Genomic_DNA"/>
</dbReference>
<evidence type="ECO:0000256" key="1">
    <source>
        <dbReference type="SAM" id="MobiDB-lite"/>
    </source>
</evidence>
<evidence type="ECO:0000313" key="3">
    <source>
        <dbReference type="Proteomes" id="UP000184499"/>
    </source>
</evidence>
<protein>
    <submittedName>
        <fullName evidence="2">Uncharacterized protein</fullName>
    </submittedName>
</protein>
<dbReference type="VEuPathDB" id="FungiDB:ASPBRDRAFT_675631"/>
<sequence length="101" mass="11191">MLLLLLRVEEGDRRKENGGEVSEELKQQAMGEGKKEEACSTELLGVILTGEAIEGQRGGKFLENHTAVANRCKEAEKQMHQQDVGKDKQGGLTGRRIEKKN</sequence>
<name>A0A1L9UGU4_ASPBC</name>
<reference evidence="3" key="1">
    <citation type="journal article" date="2017" name="Genome Biol.">
        <title>Comparative genomics reveals high biological diversity and specific adaptations in the industrially and medically important fungal genus Aspergillus.</title>
        <authorList>
            <person name="de Vries R.P."/>
            <person name="Riley R."/>
            <person name="Wiebenga A."/>
            <person name="Aguilar-Osorio G."/>
            <person name="Amillis S."/>
            <person name="Uchima C.A."/>
            <person name="Anderluh G."/>
            <person name="Asadollahi M."/>
            <person name="Askin M."/>
            <person name="Barry K."/>
            <person name="Battaglia E."/>
            <person name="Bayram O."/>
            <person name="Benocci T."/>
            <person name="Braus-Stromeyer S.A."/>
            <person name="Caldana C."/>
            <person name="Canovas D."/>
            <person name="Cerqueira G.C."/>
            <person name="Chen F."/>
            <person name="Chen W."/>
            <person name="Choi C."/>
            <person name="Clum A."/>
            <person name="Dos Santos R.A."/>
            <person name="Damasio A.R."/>
            <person name="Diallinas G."/>
            <person name="Emri T."/>
            <person name="Fekete E."/>
            <person name="Flipphi M."/>
            <person name="Freyberg S."/>
            <person name="Gallo A."/>
            <person name="Gournas C."/>
            <person name="Habgood R."/>
            <person name="Hainaut M."/>
            <person name="Harispe M.L."/>
            <person name="Henrissat B."/>
            <person name="Hilden K.S."/>
            <person name="Hope R."/>
            <person name="Hossain A."/>
            <person name="Karabika E."/>
            <person name="Karaffa L."/>
            <person name="Karanyi Z."/>
            <person name="Krasevec N."/>
            <person name="Kuo A."/>
            <person name="Kusch H."/>
            <person name="LaButti K."/>
            <person name="Lagendijk E.L."/>
            <person name="Lapidus A."/>
            <person name="Levasseur A."/>
            <person name="Lindquist E."/>
            <person name="Lipzen A."/>
            <person name="Logrieco A.F."/>
            <person name="MacCabe A."/>
            <person name="Maekelae M.R."/>
            <person name="Malavazi I."/>
            <person name="Melin P."/>
            <person name="Meyer V."/>
            <person name="Mielnichuk N."/>
            <person name="Miskei M."/>
            <person name="Molnar A.P."/>
            <person name="Mule G."/>
            <person name="Ngan C.Y."/>
            <person name="Orejas M."/>
            <person name="Orosz E."/>
            <person name="Ouedraogo J.P."/>
            <person name="Overkamp K.M."/>
            <person name="Park H.-S."/>
            <person name="Perrone G."/>
            <person name="Piumi F."/>
            <person name="Punt P.J."/>
            <person name="Ram A.F."/>
            <person name="Ramon A."/>
            <person name="Rauscher S."/>
            <person name="Record E."/>
            <person name="Riano-Pachon D.M."/>
            <person name="Robert V."/>
            <person name="Roehrig J."/>
            <person name="Ruller R."/>
            <person name="Salamov A."/>
            <person name="Salih N.S."/>
            <person name="Samson R.A."/>
            <person name="Sandor E."/>
            <person name="Sanguinetti M."/>
            <person name="Schuetze T."/>
            <person name="Sepcic K."/>
            <person name="Shelest E."/>
            <person name="Sherlock G."/>
            <person name="Sophianopoulou V."/>
            <person name="Squina F.M."/>
            <person name="Sun H."/>
            <person name="Susca A."/>
            <person name="Todd R.B."/>
            <person name="Tsang A."/>
            <person name="Unkles S.E."/>
            <person name="van de Wiele N."/>
            <person name="van Rossen-Uffink D."/>
            <person name="Oliveira J.V."/>
            <person name="Vesth T.C."/>
            <person name="Visser J."/>
            <person name="Yu J.-H."/>
            <person name="Zhou M."/>
            <person name="Andersen M.R."/>
            <person name="Archer D.B."/>
            <person name="Baker S.E."/>
            <person name="Benoit I."/>
            <person name="Brakhage A.A."/>
            <person name="Braus G.H."/>
            <person name="Fischer R."/>
            <person name="Frisvad J.C."/>
            <person name="Goldman G.H."/>
            <person name="Houbraken J."/>
            <person name="Oakley B."/>
            <person name="Pocsi I."/>
            <person name="Scazzocchio C."/>
            <person name="Seiboth B."/>
            <person name="vanKuyk P.A."/>
            <person name="Wortman J."/>
            <person name="Dyer P.S."/>
            <person name="Grigoriev I.V."/>
        </authorList>
    </citation>
    <scope>NUCLEOTIDE SEQUENCE [LARGE SCALE GENOMIC DNA]</scope>
    <source>
        <strain evidence="3">CBS 101740 / IMI 381727 / IBT 21946</strain>
    </source>
</reference>
<accession>A0A1L9UGU4</accession>